<gene>
    <name evidence="1" type="ORF">DLJ53_17470</name>
</gene>
<accession>A0A8B2NV17</accession>
<dbReference type="EMBL" id="QHHQ01000003">
    <property type="protein sequence ID" value="RAI01013.1"/>
    <property type="molecule type" value="Genomic_DNA"/>
</dbReference>
<protein>
    <submittedName>
        <fullName evidence="1">Uncharacterized protein</fullName>
    </submittedName>
</protein>
<organism evidence="1 2">
    <name type="scientific">Acuticoccus sediminis</name>
    <dbReference type="NCBI Taxonomy" id="2184697"/>
    <lineage>
        <taxon>Bacteria</taxon>
        <taxon>Pseudomonadati</taxon>
        <taxon>Pseudomonadota</taxon>
        <taxon>Alphaproteobacteria</taxon>
        <taxon>Hyphomicrobiales</taxon>
        <taxon>Amorphaceae</taxon>
        <taxon>Acuticoccus</taxon>
    </lineage>
</organism>
<dbReference type="AlphaFoldDB" id="A0A8B2NV17"/>
<evidence type="ECO:0000313" key="1">
    <source>
        <dbReference type="EMBL" id="RAI01013.1"/>
    </source>
</evidence>
<name>A0A8B2NV17_9HYPH</name>
<proteinExistence type="predicted"/>
<comment type="caution">
    <text evidence="1">The sequence shown here is derived from an EMBL/GenBank/DDBJ whole genome shotgun (WGS) entry which is preliminary data.</text>
</comment>
<keyword evidence="2" id="KW-1185">Reference proteome</keyword>
<reference evidence="1 2" key="1">
    <citation type="submission" date="2018-05" db="EMBL/GenBank/DDBJ databases">
        <title>Acuticoccus sediminis sp. nov., isolated from deep-sea sediment of Indian Ocean.</title>
        <authorList>
            <person name="Liu X."/>
            <person name="Lai Q."/>
            <person name="Du Y."/>
            <person name="Sun F."/>
            <person name="Zhang X."/>
            <person name="Wang S."/>
            <person name="Shao Z."/>
        </authorList>
    </citation>
    <scope>NUCLEOTIDE SEQUENCE [LARGE SCALE GENOMIC DNA]</scope>
    <source>
        <strain evidence="1 2">PTG4-2</strain>
    </source>
</reference>
<sequence length="76" mass="8638">MAKDHDLALRDICDEYCRLEDRIRFYTAGAESIAGDALDGYELDPLLRASTDLREFAAAFKVLLNDYHEAQKVAKE</sequence>
<dbReference type="RefSeq" id="WP_111347550.1">
    <property type="nucleotide sequence ID" value="NZ_QHHQ01000003.1"/>
</dbReference>
<dbReference type="Proteomes" id="UP000249590">
    <property type="component" value="Unassembled WGS sequence"/>
</dbReference>
<evidence type="ECO:0000313" key="2">
    <source>
        <dbReference type="Proteomes" id="UP000249590"/>
    </source>
</evidence>